<dbReference type="Pfam" id="PF11887">
    <property type="entry name" value="Mce4_CUP1"/>
    <property type="match status" value="1"/>
</dbReference>
<name>A0A1N7D3S7_9NOCA</name>
<evidence type="ECO:0000256" key="1">
    <source>
        <dbReference type="SAM" id="MobiDB-lite"/>
    </source>
</evidence>
<keyword evidence="2" id="KW-0472">Membrane</keyword>
<dbReference type="Proteomes" id="UP000186218">
    <property type="component" value="Unassembled WGS sequence"/>
</dbReference>
<keyword evidence="2" id="KW-1133">Transmembrane helix</keyword>
<sequence length="436" mass="46708">MMANSQTNSGPGKWFTARHVVVIVIALVLALIVAVALWWVFNAAGKTKITAYFERGIGIYKGSDVRILGLPAGNVDSVTPQGDRVKVTMSVDSDIKLPRDVRAVQITPSIVADRFIQLTPTWQPGQPKADKNITLQLNQTMIPVEVDELYSSVKKLSVSLGPQGANKDGALTNLVTTTAQNLAGNGEKLGNTFTQLTKAANTLDESRGNLVDTIKNLDSFVGMLRQNDDQVRTFNTQMASFNSFLAGERSQLGEALNKLSIALGDVATFVQDNRDALGDRVNELLPTTKTLADTKAKQKEILTLLPLVLNNLVNSYNAESGTLDLQLVIPELQNIPGAACKLLDLGKLKPGDPAFQQFSNTLRPLLDQCGNVAKQINNNVQTPLLNLPFGIMSNYYNNKRGGVPGTQPGTPAPDLQGAVPSGPAAPNNPSQGTGTN</sequence>
<dbReference type="NCBIfam" id="TIGR00996">
    <property type="entry name" value="Mtu_fam_mce"/>
    <property type="match status" value="1"/>
</dbReference>
<evidence type="ECO:0000313" key="6">
    <source>
        <dbReference type="Proteomes" id="UP000186218"/>
    </source>
</evidence>
<keyword evidence="6" id="KW-1185">Reference proteome</keyword>
<dbReference type="InterPro" id="IPR003399">
    <property type="entry name" value="Mce/MlaD"/>
</dbReference>
<dbReference type="PANTHER" id="PTHR33371:SF4">
    <property type="entry name" value="INTERMEMBRANE PHOSPHOLIPID TRANSPORT SYSTEM BINDING PROTEIN MLAD"/>
    <property type="match status" value="1"/>
</dbReference>
<dbReference type="InterPro" id="IPR005693">
    <property type="entry name" value="Mce"/>
</dbReference>
<feature type="domain" description="Mammalian cell entry C-terminal" evidence="4">
    <location>
        <begin position="135"/>
        <end position="297"/>
    </location>
</feature>
<feature type="domain" description="Mce/MlaD" evidence="3">
    <location>
        <begin position="46"/>
        <end position="120"/>
    </location>
</feature>
<reference evidence="5 6" key="1">
    <citation type="submission" date="2017-01" db="EMBL/GenBank/DDBJ databases">
        <authorList>
            <person name="Mah S.A."/>
            <person name="Swanson W.J."/>
            <person name="Moy G.W."/>
            <person name="Vacquier V.D."/>
        </authorList>
    </citation>
    <scope>NUCLEOTIDE SEQUENCE [LARGE SCALE GENOMIC DNA]</scope>
    <source>
        <strain evidence="5 6">CPCC 203464</strain>
    </source>
</reference>
<organism evidence="5 6">
    <name type="scientific">Williamsia sterculiae</name>
    <dbReference type="NCBI Taxonomy" id="1344003"/>
    <lineage>
        <taxon>Bacteria</taxon>
        <taxon>Bacillati</taxon>
        <taxon>Actinomycetota</taxon>
        <taxon>Actinomycetes</taxon>
        <taxon>Mycobacteriales</taxon>
        <taxon>Nocardiaceae</taxon>
        <taxon>Williamsia</taxon>
    </lineage>
</organism>
<dbReference type="PANTHER" id="PTHR33371">
    <property type="entry name" value="INTERMEMBRANE PHOSPHOLIPID TRANSPORT SYSTEM BINDING PROTEIN MLAD-RELATED"/>
    <property type="match status" value="1"/>
</dbReference>
<dbReference type="GO" id="GO:0005576">
    <property type="term" value="C:extracellular region"/>
    <property type="evidence" value="ECO:0007669"/>
    <property type="project" value="TreeGrafter"/>
</dbReference>
<dbReference type="STRING" id="1344003.SAMN05445060_0567"/>
<dbReference type="InterPro" id="IPR052336">
    <property type="entry name" value="MlaD_Phospholipid_Transporter"/>
</dbReference>
<accession>A0A1N7D3S7</accession>
<gene>
    <name evidence="5" type="ORF">SAMN05445060_0567</name>
</gene>
<feature type="region of interest" description="Disordered" evidence="1">
    <location>
        <begin position="400"/>
        <end position="436"/>
    </location>
</feature>
<evidence type="ECO:0000313" key="5">
    <source>
        <dbReference type="EMBL" id="SIR70538.1"/>
    </source>
</evidence>
<dbReference type="AlphaFoldDB" id="A0A1N7D3S7"/>
<dbReference type="Pfam" id="PF02470">
    <property type="entry name" value="MlaD"/>
    <property type="match status" value="1"/>
</dbReference>
<protein>
    <submittedName>
        <fullName evidence="5">Virulence factor Mce family protein</fullName>
    </submittedName>
</protein>
<dbReference type="OrthoDB" id="4516955at2"/>
<proteinExistence type="predicted"/>
<keyword evidence="2" id="KW-0812">Transmembrane</keyword>
<evidence type="ECO:0000256" key="2">
    <source>
        <dbReference type="SAM" id="Phobius"/>
    </source>
</evidence>
<dbReference type="InterPro" id="IPR024516">
    <property type="entry name" value="Mce_C"/>
</dbReference>
<evidence type="ECO:0000259" key="4">
    <source>
        <dbReference type="Pfam" id="PF11887"/>
    </source>
</evidence>
<feature type="transmembrane region" description="Helical" evidence="2">
    <location>
        <begin position="20"/>
        <end position="41"/>
    </location>
</feature>
<feature type="compositionally biased region" description="Polar residues" evidence="1">
    <location>
        <begin position="427"/>
        <end position="436"/>
    </location>
</feature>
<evidence type="ECO:0000259" key="3">
    <source>
        <dbReference type="Pfam" id="PF02470"/>
    </source>
</evidence>
<dbReference type="EMBL" id="FTNT01000001">
    <property type="protein sequence ID" value="SIR70538.1"/>
    <property type="molecule type" value="Genomic_DNA"/>
</dbReference>